<evidence type="ECO:0000256" key="2">
    <source>
        <dbReference type="SAM" id="MobiDB-lite"/>
    </source>
</evidence>
<proteinExistence type="predicted"/>
<feature type="compositionally biased region" description="Basic and acidic residues" evidence="2">
    <location>
        <begin position="163"/>
        <end position="184"/>
    </location>
</feature>
<keyword evidence="5" id="KW-1185">Reference proteome</keyword>
<protein>
    <submittedName>
        <fullName evidence="4">Uncharacterized protein</fullName>
    </submittedName>
</protein>
<dbReference type="EMBL" id="JASCZI010092148">
    <property type="protein sequence ID" value="MED6151955.1"/>
    <property type="molecule type" value="Genomic_DNA"/>
</dbReference>
<keyword evidence="3" id="KW-0732">Signal</keyword>
<organism evidence="4 5">
    <name type="scientific">Stylosanthes scabra</name>
    <dbReference type="NCBI Taxonomy" id="79078"/>
    <lineage>
        <taxon>Eukaryota</taxon>
        <taxon>Viridiplantae</taxon>
        <taxon>Streptophyta</taxon>
        <taxon>Embryophyta</taxon>
        <taxon>Tracheophyta</taxon>
        <taxon>Spermatophyta</taxon>
        <taxon>Magnoliopsida</taxon>
        <taxon>eudicotyledons</taxon>
        <taxon>Gunneridae</taxon>
        <taxon>Pentapetalae</taxon>
        <taxon>rosids</taxon>
        <taxon>fabids</taxon>
        <taxon>Fabales</taxon>
        <taxon>Fabaceae</taxon>
        <taxon>Papilionoideae</taxon>
        <taxon>50 kb inversion clade</taxon>
        <taxon>dalbergioids sensu lato</taxon>
        <taxon>Dalbergieae</taxon>
        <taxon>Pterocarpus clade</taxon>
        <taxon>Stylosanthes</taxon>
    </lineage>
</organism>
<reference evidence="4 5" key="1">
    <citation type="journal article" date="2023" name="Plants (Basel)">
        <title>Bridging the Gap: Combining Genomics and Transcriptomics Approaches to Understand Stylosanthes scabra, an Orphan Legume from the Brazilian Caatinga.</title>
        <authorList>
            <person name="Ferreira-Neto J.R.C."/>
            <person name="da Silva M.D."/>
            <person name="Binneck E."/>
            <person name="de Melo N.F."/>
            <person name="da Silva R.H."/>
            <person name="de Melo A.L.T.M."/>
            <person name="Pandolfi V."/>
            <person name="Bustamante F.O."/>
            <person name="Brasileiro-Vidal A.C."/>
            <person name="Benko-Iseppon A.M."/>
        </authorList>
    </citation>
    <scope>NUCLEOTIDE SEQUENCE [LARGE SCALE GENOMIC DNA]</scope>
    <source>
        <tissue evidence="4">Leaves</tissue>
    </source>
</reference>
<name>A0ABU6TUS8_9FABA</name>
<evidence type="ECO:0000256" key="3">
    <source>
        <dbReference type="SAM" id="SignalP"/>
    </source>
</evidence>
<feature type="region of interest" description="Disordered" evidence="2">
    <location>
        <begin position="152"/>
        <end position="184"/>
    </location>
</feature>
<evidence type="ECO:0000313" key="4">
    <source>
        <dbReference type="EMBL" id="MED6151955.1"/>
    </source>
</evidence>
<accession>A0ABU6TUS8</accession>
<dbReference type="Proteomes" id="UP001341840">
    <property type="component" value="Unassembled WGS sequence"/>
</dbReference>
<feature type="coiled-coil region" evidence="1">
    <location>
        <begin position="78"/>
        <end position="105"/>
    </location>
</feature>
<sequence>MIFFLILVHFVHFVDSVLQLRFYIGVTTNLNGVRSTGRTEEGPPLVDIYADLVAAAGEGTTRGEMVASDGVDACALSAASLGEALVRKQQEINDMRKQFAKSTRNSADSEAYCCWELQQTNLNLALILVTDIPMFIHRNATKGRELFEGALWPQPVGESSKSPVDERGKGKAWEPRREDDSDEE</sequence>
<keyword evidence="1" id="KW-0175">Coiled coil</keyword>
<feature type="chain" id="PRO_5046551910" evidence="3">
    <location>
        <begin position="17"/>
        <end position="184"/>
    </location>
</feature>
<evidence type="ECO:0000313" key="5">
    <source>
        <dbReference type="Proteomes" id="UP001341840"/>
    </source>
</evidence>
<feature type="signal peptide" evidence="3">
    <location>
        <begin position="1"/>
        <end position="16"/>
    </location>
</feature>
<gene>
    <name evidence="4" type="ORF">PIB30_087225</name>
</gene>
<comment type="caution">
    <text evidence="4">The sequence shown here is derived from an EMBL/GenBank/DDBJ whole genome shotgun (WGS) entry which is preliminary data.</text>
</comment>
<evidence type="ECO:0000256" key="1">
    <source>
        <dbReference type="SAM" id="Coils"/>
    </source>
</evidence>